<organism evidence="3 4">
    <name type="scientific">Cytobacillus oceanisediminis</name>
    <dbReference type="NCBI Taxonomy" id="665099"/>
    <lineage>
        <taxon>Bacteria</taxon>
        <taxon>Bacillati</taxon>
        <taxon>Bacillota</taxon>
        <taxon>Bacilli</taxon>
        <taxon>Bacillales</taxon>
        <taxon>Bacillaceae</taxon>
        <taxon>Cytobacillus</taxon>
    </lineage>
</organism>
<evidence type="ECO:0000256" key="1">
    <source>
        <dbReference type="SAM" id="Coils"/>
    </source>
</evidence>
<dbReference type="RefSeq" id="WP_144543106.1">
    <property type="nucleotide sequence ID" value="NZ_CBCSDC010000005.1"/>
</dbReference>
<keyword evidence="4" id="KW-1185">Reference proteome</keyword>
<name>A0A562JQW4_9BACI</name>
<feature type="transmembrane region" description="Helical" evidence="2">
    <location>
        <begin position="68"/>
        <end position="94"/>
    </location>
</feature>
<evidence type="ECO:0000313" key="4">
    <source>
        <dbReference type="Proteomes" id="UP000318667"/>
    </source>
</evidence>
<feature type="coiled-coil region" evidence="1">
    <location>
        <begin position="382"/>
        <end position="409"/>
    </location>
</feature>
<keyword evidence="2" id="KW-1133">Transmembrane helix</keyword>
<proteinExistence type="predicted"/>
<dbReference type="GeneID" id="65404160"/>
<protein>
    <recommendedName>
        <fullName evidence="5">DUF4129 domain-containing protein</fullName>
    </recommendedName>
</protein>
<dbReference type="AlphaFoldDB" id="A0A562JQW4"/>
<reference evidence="3 4" key="1">
    <citation type="journal article" date="2015" name="Stand. Genomic Sci.">
        <title>Genomic Encyclopedia of Bacterial and Archaeal Type Strains, Phase III: the genomes of soil and plant-associated and newly described type strains.</title>
        <authorList>
            <person name="Whitman W.B."/>
            <person name="Woyke T."/>
            <person name="Klenk H.P."/>
            <person name="Zhou Y."/>
            <person name="Lilburn T.G."/>
            <person name="Beck B.J."/>
            <person name="De Vos P."/>
            <person name="Vandamme P."/>
            <person name="Eisen J.A."/>
            <person name="Garrity G."/>
            <person name="Hugenholtz P."/>
            <person name="Kyrpides N.C."/>
        </authorList>
    </citation>
    <scope>NUCLEOTIDE SEQUENCE [LARGE SCALE GENOMIC DNA]</scope>
    <source>
        <strain evidence="3 4">CGMCC 1.10115</strain>
    </source>
</reference>
<evidence type="ECO:0000256" key="2">
    <source>
        <dbReference type="SAM" id="Phobius"/>
    </source>
</evidence>
<keyword evidence="2" id="KW-0812">Transmembrane</keyword>
<evidence type="ECO:0000313" key="3">
    <source>
        <dbReference type="EMBL" id="TWH85577.1"/>
    </source>
</evidence>
<keyword evidence="1" id="KW-0175">Coiled coil</keyword>
<feature type="transmembrane region" description="Helical" evidence="2">
    <location>
        <begin position="7"/>
        <end position="26"/>
    </location>
</feature>
<feature type="transmembrane region" description="Helical" evidence="2">
    <location>
        <begin position="198"/>
        <end position="219"/>
    </location>
</feature>
<feature type="transmembrane region" description="Helical" evidence="2">
    <location>
        <begin position="38"/>
        <end position="56"/>
    </location>
</feature>
<feature type="transmembrane region" description="Helical" evidence="2">
    <location>
        <begin position="114"/>
        <end position="134"/>
    </location>
</feature>
<dbReference type="EMBL" id="VLKI01000008">
    <property type="protein sequence ID" value="TWH85577.1"/>
    <property type="molecule type" value="Genomic_DNA"/>
</dbReference>
<feature type="transmembrane region" description="Helical" evidence="2">
    <location>
        <begin position="262"/>
        <end position="281"/>
    </location>
</feature>
<accession>A0A562JQW4</accession>
<dbReference type="OrthoDB" id="2987426at2"/>
<evidence type="ECO:0008006" key="5">
    <source>
        <dbReference type="Google" id="ProtNLM"/>
    </source>
</evidence>
<feature type="transmembrane region" description="Helical" evidence="2">
    <location>
        <begin position="171"/>
        <end position="191"/>
    </location>
</feature>
<sequence length="416" mass="48512">MKKLFEVTYLLGIEIIFGALLLFPIYMAKETEVPLLKYFILVFPAALMFTFLLNRYKEKARILFFVMVMPYIFVTGNLLSFSVLFNLLLVFFVFWRTLANFNEYDTQLEGKWTLLTIFTGTFLLIFSAILSGIYTGEIVGLMLLELFFLIAGGFIKRLLDSDAEKEEKKKFLLYFISLSCLIGAAGLLFASGMNLFKTLFFGVLKIIASAAALTASPFFNWAEKQDWTEEMKLFAENENEEKTELPEEAVELRESEHFFDPVMLLTGLFIAVLVYLFFYIYKKNKLVRSERKETDSTSYSMSKQAADGGILPLRRFKNRLPENRIRKEIYHLEKFAEKLQLGRYEFESLSEWMGRIGLKDCDKIITVYEKVRYSTPEDNGNFNEFKQEVEKKKNELKEIKKKVVKEERAKQKSSFS</sequence>
<gene>
    <name evidence="3" type="ORF">IQ19_02997</name>
</gene>
<comment type="caution">
    <text evidence="3">The sequence shown here is derived from an EMBL/GenBank/DDBJ whole genome shotgun (WGS) entry which is preliminary data.</text>
</comment>
<keyword evidence="2" id="KW-0472">Membrane</keyword>
<dbReference type="Proteomes" id="UP000318667">
    <property type="component" value="Unassembled WGS sequence"/>
</dbReference>
<feature type="transmembrane region" description="Helical" evidence="2">
    <location>
        <begin position="141"/>
        <end position="159"/>
    </location>
</feature>